<keyword evidence="3" id="KW-1185">Reference proteome</keyword>
<dbReference type="EMBL" id="CP034549">
    <property type="protein sequence ID" value="AZQ45187.1"/>
    <property type="molecule type" value="Genomic_DNA"/>
</dbReference>
<protein>
    <submittedName>
        <fullName evidence="2">Uncharacterized protein</fullName>
    </submittedName>
</protein>
<dbReference type="Proteomes" id="UP000279600">
    <property type="component" value="Chromosome"/>
</dbReference>
<sequence length="349" mass="37674">MATAVIGFTSCDDDDDLEEGRFDRAELYVTSVANGDVTVYDFEDRDDVDVTTLTNNSDSNEGIIYDASRNELFVASRSNQTLSAYTGIEDLIDGGVSGVSGVESDDDLESPRAIARNGRFIVVADNDGDGDNSDDLSDDDDDNDDDDGNELFVYERTSNGLELRDRFEVDFALWGIEFIGDDLYAVVDQTNQIAVFEDFLNNTEDDDDDDDDDLDADKVVSIENLTRTHGIAYDNTDDVMILTDIGAASSDNDGGLILIQNFQDIFDATPEGGTIATGAQTRVYGSNTFLGNPIDVDYDTETNSVLVAEVANGGGRVLGFNNIGNGGNIAPTINNLLPGASSVDFYLED</sequence>
<accession>A0A3S9N1A1</accession>
<dbReference type="AlphaFoldDB" id="A0A3S9N1A1"/>
<feature type="region of interest" description="Disordered" evidence="1">
    <location>
        <begin position="124"/>
        <end position="149"/>
    </location>
</feature>
<evidence type="ECO:0000313" key="3">
    <source>
        <dbReference type="Proteomes" id="UP000279600"/>
    </source>
</evidence>
<evidence type="ECO:0000256" key="1">
    <source>
        <dbReference type="SAM" id="MobiDB-lite"/>
    </source>
</evidence>
<evidence type="ECO:0000313" key="2">
    <source>
        <dbReference type="EMBL" id="AZQ45187.1"/>
    </source>
</evidence>
<reference evidence="2 3" key="1">
    <citation type="submission" date="2018-12" db="EMBL/GenBank/DDBJ databases">
        <title>Complete genome of Nonlabens sp. MJ115.</title>
        <authorList>
            <person name="Choi H.S."/>
            <person name="Jung J."/>
        </authorList>
    </citation>
    <scope>NUCLEOTIDE SEQUENCE [LARGE SCALE GENOMIC DNA]</scope>
    <source>
        <strain evidence="2 3">MJ115</strain>
    </source>
</reference>
<gene>
    <name evidence="2" type="ORF">EJ995_06160</name>
</gene>
<dbReference type="OrthoDB" id="834772at2"/>
<feature type="compositionally biased region" description="Acidic residues" evidence="1">
    <location>
        <begin position="126"/>
        <end position="149"/>
    </location>
</feature>
<dbReference type="SUPFAM" id="SSF75011">
    <property type="entry name" value="3-carboxy-cis,cis-mucoante lactonizing enzyme"/>
    <property type="match status" value="1"/>
</dbReference>
<proteinExistence type="predicted"/>
<dbReference type="KEGG" id="noj:EJ995_06160"/>
<organism evidence="2 3">
    <name type="scientific">Nonlabens ponticola</name>
    <dbReference type="NCBI Taxonomy" id="2496866"/>
    <lineage>
        <taxon>Bacteria</taxon>
        <taxon>Pseudomonadati</taxon>
        <taxon>Bacteroidota</taxon>
        <taxon>Flavobacteriia</taxon>
        <taxon>Flavobacteriales</taxon>
        <taxon>Flavobacteriaceae</taxon>
        <taxon>Nonlabens</taxon>
    </lineage>
</organism>
<name>A0A3S9N1A1_9FLAO</name>